<dbReference type="EMBL" id="CAJHJG010005634">
    <property type="protein sequence ID" value="CAD6951509.1"/>
    <property type="molecule type" value="Genomic_DNA"/>
</dbReference>
<sequence>MRYISSLTFTLAALTVACTAASYPHASGCKDYVLISSRGTGEPQGPSSELKSVIKTVFDTLPNGVAVDTVYPADWNLQIGIGANWIKEYIGKSLASCPRQKFALLGYSQGSMVSSAALDRLPHGANGAIKAALFFGNPFHVPQRPGNVDEHGRPSTGASGCESANNPPAANAFAASGRLLDVCFTGDTVCNKPPAMAPMRHGVYGFSKQHGMYGFTEETVRLGADFLIKHLRG</sequence>
<feature type="region of interest" description="Disordered" evidence="3">
    <location>
        <begin position="145"/>
        <end position="164"/>
    </location>
</feature>
<dbReference type="EMBL" id="LWDD02000085">
    <property type="protein sequence ID" value="KAE8264172.1"/>
    <property type="molecule type" value="Genomic_DNA"/>
</dbReference>
<reference evidence="6" key="2">
    <citation type="journal article" date="2019" name="IMA Fungus">
        <title>Genome sequencing and comparison of five Tilletia species to identify candidate genes for the detection of regulated species infecting wheat.</title>
        <authorList>
            <person name="Nguyen H.D.T."/>
            <person name="Sultana T."/>
            <person name="Kesanakurti P."/>
            <person name="Hambleton S."/>
        </authorList>
    </citation>
    <scope>NUCLEOTIDE SEQUENCE</scope>
    <source>
        <strain evidence="6">DAOMC 238032</strain>
    </source>
</reference>
<keyword evidence="2" id="KW-1015">Disulfide bond</keyword>
<keyword evidence="8" id="KW-1185">Reference proteome</keyword>
<reference evidence="6" key="1">
    <citation type="submission" date="2016-04" db="EMBL/GenBank/DDBJ databases">
        <authorList>
            <person name="Nguyen H.D."/>
            <person name="Kesanakurti P."/>
            <person name="Cullis J."/>
            <person name="Levesque C.A."/>
            <person name="Hambleton S."/>
        </authorList>
    </citation>
    <scope>NUCLEOTIDE SEQUENCE</scope>
    <source>
        <strain evidence="6">DAOMC 238032</strain>
    </source>
</reference>
<feature type="signal peptide" evidence="4">
    <location>
        <begin position="1"/>
        <end position="21"/>
    </location>
</feature>
<evidence type="ECO:0000313" key="5">
    <source>
        <dbReference type="EMBL" id="CAD6951509.1"/>
    </source>
</evidence>
<evidence type="ECO:0000256" key="4">
    <source>
        <dbReference type="SAM" id="SignalP"/>
    </source>
</evidence>
<dbReference type="Pfam" id="PF01083">
    <property type="entry name" value="Cutinase"/>
    <property type="match status" value="1"/>
</dbReference>
<proteinExistence type="predicted"/>
<reference evidence="5" key="3">
    <citation type="submission" date="2020-10" db="EMBL/GenBank/DDBJ databases">
        <authorList>
            <person name="Sedaghatjoo S."/>
        </authorList>
    </citation>
    <scope>NUCLEOTIDE SEQUENCE</scope>
    <source>
        <strain evidence="5">AZH3</strain>
    </source>
</reference>
<dbReference type="InterPro" id="IPR029058">
    <property type="entry name" value="AB_hydrolase_fold"/>
</dbReference>
<dbReference type="InterPro" id="IPR000675">
    <property type="entry name" value="Cutinase/axe"/>
</dbReference>
<dbReference type="SUPFAM" id="SSF53474">
    <property type="entry name" value="alpha/beta-Hydrolases"/>
    <property type="match status" value="1"/>
</dbReference>
<keyword evidence="4" id="KW-0732">Signal</keyword>
<evidence type="ECO:0000313" key="7">
    <source>
        <dbReference type="Proteomes" id="UP000077671"/>
    </source>
</evidence>
<comment type="caution">
    <text evidence="6">The sequence shown here is derived from an EMBL/GenBank/DDBJ whole genome shotgun (WGS) entry which is preliminary data.</text>
</comment>
<dbReference type="Gene3D" id="3.40.50.1820">
    <property type="entry name" value="alpha/beta hydrolase"/>
    <property type="match status" value="1"/>
</dbReference>
<protein>
    <recommendedName>
        <fullName evidence="9">Cutinase</fullName>
    </recommendedName>
</protein>
<dbReference type="GO" id="GO:0052689">
    <property type="term" value="F:carboxylic ester hydrolase activity"/>
    <property type="evidence" value="ECO:0007669"/>
    <property type="project" value="UniProtKB-ARBA"/>
</dbReference>
<evidence type="ECO:0000256" key="3">
    <source>
        <dbReference type="SAM" id="MobiDB-lite"/>
    </source>
</evidence>
<dbReference type="PANTHER" id="PTHR33630">
    <property type="entry name" value="CUTINASE RV1984C-RELATED-RELATED"/>
    <property type="match status" value="1"/>
</dbReference>
<organism evidence="6 7">
    <name type="scientific">Tilletia caries</name>
    <name type="common">wheat bunt fungus</name>
    <dbReference type="NCBI Taxonomy" id="13290"/>
    <lineage>
        <taxon>Eukaryota</taxon>
        <taxon>Fungi</taxon>
        <taxon>Dikarya</taxon>
        <taxon>Basidiomycota</taxon>
        <taxon>Ustilaginomycotina</taxon>
        <taxon>Exobasidiomycetes</taxon>
        <taxon>Tilletiales</taxon>
        <taxon>Tilletiaceae</taxon>
        <taxon>Tilletia</taxon>
    </lineage>
</organism>
<dbReference type="AlphaFoldDB" id="A0A177V4V1"/>
<dbReference type="PROSITE" id="PS51257">
    <property type="entry name" value="PROKAR_LIPOPROTEIN"/>
    <property type="match status" value="1"/>
</dbReference>
<evidence type="ECO:0000256" key="2">
    <source>
        <dbReference type="ARBA" id="ARBA00023157"/>
    </source>
</evidence>
<dbReference type="SMART" id="SM01110">
    <property type="entry name" value="Cutinase"/>
    <property type="match status" value="1"/>
</dbReference>
<name>A0A177V4V1_9BASI</name>
<evidence type="ECO:0000256" key="1">
    <source>
        <dbReference type="ARBA" id="ARBA00022801"/>
    </source>
</evidence>
<dbReference type="Proteomes" id="UP000836402">
    <property type="component" value="Unassembled WGS sequence"/>
</dbReference>
<evidence type="ECO:0000313" key="8">
    <source>
        <dbReference type="Proteomes" id="UP000836402"/>
    </source>
</evidence>
<keyword evidence="1" id="KW-0378">Hydrolase</keyword>
<dbReference type="Proteomes" id="UP000077671">
    <property type="component" value="Unassembled WGS sequence"/>
</dbReference>
<feature type="chain" id="PRO_5044550246" description="Cutinase" evidence="4">
    <location>
        <begin position="22"/>
        <end position="233"/>
    </location>
</feature>
<evidence type="ECO:0000313" key="6">
    <source>
        <dbReference type="EMBL" id="KAE8264172.1"/>
    </source>
</evidence>
<accession>A0A177V4V1</accession>
<evidence type="ECO:0008006" key="9">
    <source>
        <dbReference type="Google" id="ProtNLM"/>
    </source>
</evidence>
<gene>
    <name evidence="6" type="ORF">A4X03_0g1137</name>
    <name evidence="5" type="ORF">JKIAZH3_G4149</name>
</gene>
<dbReference type="PANTHER" id="PTHR33630:SF9">
    <property type="entry name" value="CUTINASE 4"/>
    <property type="match status" value="1"/>
</dbReference>